<evidence type="ECO:0000313" key="6">
    <source>
        <dbReference type="EMBL" id="JAA68462.1"/>
    </source>
</evidence>
<keyword evidence="6" id="KW-0675">Receptor</keyword>
<dbReference type="PROSITE" id="PS50145">
    <property type="entry name" value="ZF_TRAF"/>
    <property type="match status" value="1"/>
</dbReference>
<dbReference type="AlphaFoldDB" id="A0A0K8RBB4"/>
<dbReference type="GO" id="GO:0008270">
    <property type="term" value="F:zinc ion binding"/>
    <property type="evidence" value="ECO:0007669"/>
    <property type="project" value="UniProtKB-KW"/>
</dbReference>
<dbReference type="InterPro" id="IPR013083">
    <property type="entry name" value="Znf_RING/FYVE/PHD"/>
</dbReference>
<protein>
    <submittedName>
        <fullName evidence="6">Putative tnf receptor-associated factor 6</fullName>
    </submittedName>
</protein>
<evidence type="ECO:0000256" key="4">
    <source>
        <dbReference type="PROSITE-ProRule" id="PRU00207"/>
    </source>
</evidence>
<feature type="zinc finger region" description="TRAF-type" evidence="4">
    <location>
        <begin position="21"/>
        <end position="76"/>
    </location>
</feature>
<dbReference type="EMBL" id="GADI01005346">
    <property type="protein sequence ID" value="JAA68462.1"/>
    <property type="molecule type" value="mRNA"/>
</dbReference>
<keyword evidence="3 4" id="KW-0862">Zinc</keyword>
<keyword evidence="2 4" id="KW-0863">Zinc-finger</keyword>
<accession>A0A0K8RBB4</accession>
<dbReference type="InterPro" id="IPR001293">
    <property type="entry name" value="Znf_TRAF"/>
</dbReference>
<feature type="domain" description="TRAF-type" evidence="5">
    <location>
        <begin position="21"/>
        <end position="76"/>
    </location>
</feature>
<evidence type="ECO:0000256" key="3">
    <source>
        <dbReference type="ARBA" id="ARBA00022833"/>
    </source>
</evidence>
<proteinExistence type="evidence at transcript level"/>
<dbReference type="SUPFAM" id="SSF49599">
    <property type="entry name" value="TRAF domain-like"/>
    <property type="match status" value="1"/>
</dbReference>
<evidence type="ECO:0000259" key="5">
    <source>
        <dbReference type="PROSITE" id="PS50145"/>
    </source>
</evidence>
<reference evidence="6" key="1">
    <citation type="submission" date="2012-12" db="EMBL/GenBank/DDBJ databases">
        <title>Identification and characterization of a phenylalanine ammonia-lyase gene family in Isatis indigotica Fort.</title>
        <authorList>
            <person name="Liu Q."/>
            <person name="Chen J."/>
            <person name="Zhou X."/>
            <person name="Di P."/>
            <person name="Xiao Y."/>
            <person name="Xuan H."/>
            <person name="Zhang L."/>
            <person name="Chen W."/>
        </authorList>
    </citation>
    <scope>NUCLEOTIDE SEQUENCE</scope>
    <source>
        <tissue evidence="6">Salivary gland</tissue>
    </source>
</reference>
<organism evidence="6">
    <name type="scientific">Ixodes ricinus</name>
    <name type="common">Common tick</name>
    <name type="synonym">Acarus ricinus</name>
    <dbReference type="NCBI Taxonomy" id="34613"/>
    <lineage>
        <taxon>Eukaryota</taxon>
        <taxon>Metazoa</taxon>
        <taxon>Ecdysozoa</taxon>
        <taxon>Arthropoda</taxon>
        <taxon>Chelicerata</taxon>
        <taxon>Arachnida</taxon>
        <taxon>Acari</taxon>
        <taxon>Parasitiformes</taxon>
        <taxon>Ixodida</taxon>
        <taxon>Ixodoidea</taxon>
        <taxon>Ixodidae</taxon>
        <taxon>Ixodinae</taxon>
        <taxon>Ixodes</taxon>
    </lineage>
</organism>
<evidence type="ECO:0000256" key="2">
    <source>
        <dbReference type="ARBA" id="ARBA00022771"/>
    </source>
</evidence>
<dbReference type="Pfam" id="PF02176">
    <property type="entry name" value="zf-TRAF"/>
    <property type="match status" value="1"/>
</dbReference>
<evidence type="ECO:0000256" key="1">
    <source>
        <dbReference type="ARBA" id="ARBA00022723"/>
    </source>
</evidence>
<name>A0A0K8RBB4_IXORI</name>
<sequence length="122" mass="14138">MRVVFCENCEGCYTYALKKEHREQCEKKKLACEYCKSELKGDDEKNAHLQICEDVLIECAFKGFGCDKKAPRKQMQEHEKDPHNTLLHQVILGLEERIENLERPLTALVKKLGNSDLVRTSQ</sequence>
<keyword evidence="1 4" id="KW-0479">Metal-binding</keyword>
<dbReference type="Gene3D" id="3.30.40.10">
    <property type="entry name" value="Zinc/RING finger domain, C3HC4 (zinc finger)"/>
    <property type="match status" value="1"/>
</dbReference>